<evidence type="ECO:0000313" key="3">
    <source>
        <dbReference type="EMBL" id="KAB4214609.1"/>
    </source>
</evidence>
<dbReference type="RefSeq" id="WP_005833654.1">
    <property type="nucleotide sequence ID" value="NZ_JADNJE010000025.1"/>
</dbReference>
<dbReference type="InterPro" id="IPR013656">
    <property type="entry name" value="PAS_4"/>
</dbReference>
<dbReference type="AlphaFoldDB" id="A0A7J5HPG1"/>
<organism evidence="3 4">
    <name type="scientific">Bacteroides uniformis</name>
    <dbReference type="NCBI Taxonomy" id="820"/>
    <lineage>
        <taxon>Bacteria</taxon>
        <taxon>Pseudomonadati</taxon>
        <taxon>Bacteroidota</taxon>
        <taxon>Bacteroidia</taxon>
        <taxon>Bacteroidales</taxon>
        <taxon>Bacteroidaceae</taxon>
        <taxon>Bacteroides</taxon>
    </lineage>
</organism>
<dbReference type="Proteomes" id="UP000466952">
    <property type="component" value="Unassembled WGS sequence"/>
</dbReference>
<evidence type="ECO:0000313" key="4">
    <source>
        <dbReference type="Proteomes" id="UP000466952"/>
    </source>
</evidence>
<dbReference type="EMBL" id="WCTR01000003">
    <property type="protein sequence ID" value="KAB4214609.1"/>
    <property type="molecule type" value="Genomic_DNA"/>
</dbReference>
<evidence type="ECO:0000259" key="2">
    <source>
        <dbReference type="Pfam" id="PF08448"/>
    </source>
</evidence>
<comment type="caution">
    <text evidence="3">The sequence shown here is derived from an EMBL/GenBank/DDBJ whole genome shotgun (WGS) entry which is preliminary data.</text>
</comment>
<proteinExistence type="predicted"/>
<feature type="transmembrane region" description="Helical" evidence="1">
    <location>
        <begin position="64"/>
        <end position="83"/>
    </location>
</feature>
<protein>
    <submittedName>
        <fullName evidence="3">PAS domain-containing protein</fullName>
    </submittedName>
</protein>
<evidence type="ECO:0000256" key="1">
    <source>
        <dbReference type="SAM" id="Phobius"/>
    </source>
</evidence>
<gene>
    <name evidence="3" type="ORF">GAP55_04160</name>
</gene>
<feature type="domain" description="PAS fold-4" evidence="2">
    <location>
        <begin position="106"/>
        <end position="174"/>
    </location>
</feature>
<name>A0A7J5HPG1_BACUN</name>
<keyword evidence="1" id="KW-0812">Transmembrane</keyword>
<accession>A0A7J5HPG1</accession>
<dbReference type="Pfam" id="PF08448">
    <property type="entry name" value="PAS_4"/>
    <property type="match status" value="1"/>
</dbReference>
<reference evidence="3 4" key="1">
    <citation type="journal article" date="2019" name="Nat. Med.">
        <title>A library of human gut bacterial isolates paired with longitudinal multiomics data enables mechanistic microbiome research.</title>
        <authorList>
            <person name="Poyet M."/>
            <person name="Groussin M."/>
            <person name="Gibbons S.M."/>
            <person name="Avila-Pacheco J."/>
            <person name="Jiang X."/>
            <person name="Kearney S.M."/>
            <person name="Perrotta A.R."/>
            <person name="Berdy B."/>
            <person name="Zhao S."/>
            <person name="Lieberman T.D."/>
            <person name="Swanson P.K."/>
            <person name="Smith M."/>
            <person name="Roesemann S."/>
            <person name="Alexander J.E."/>
            <person name="Rich S.A."/>
            <person name="Livny J."/>
            <person name="Vlamakis H."/>
            <person name="Clish C."/>
            <person name="Bullock K."/>
            <person name="Deik A."/>
            <person name="Scott J."/>
            <person name="Pierce K.A."/>
            <person name="Xavier R.J."/>
            <person name="Alm E.J."/>
        </authorList>
    </citation>
    <scope>NUCLEOTIDE SEQUENCE [LARGE SCALE GENOMIC DNA]</scope>
    <source>
        <strain evidence="3 4">BIOML-A11</strain>
    </source>
</reference>
<sequence>MTKHVPLFLPLGSIRLLTIFFSFCIIFVHPALADKMAESPELFDTAFTLQERLDIPDGFVQREMVYISILLGTLVLCLFFFFMQRRMKKLRERDRERYLQLLEGILDNLPIAAKVKDVNDGMRYTFWNKKAEELFECSTREAIGKTDFETMPEAAALIRKEDEELVKTGIPQEGIRRFFYQEERGAVYLPEQ</sequence>
<keyword evidence="1" id="KW-0472">Membrane</keyword>
<dbReference type="InterPro" id="IPR035965">
    <property type="entry name" value="PAS-like_dom_sf"/>
</dbReference>
<keyword evidence="1" id="KW-1133">Transmembrane helix</keyword>
<dbReference type="SUPFAM" id="SSF55785">
    <property type="entry name" value="PYP-like sensor domain (PAS domain)"/>
    <property type="match status" value="1"/>
</dbReference>
<dbReference type="Gene3D" id="3.30.450.20">
    <property type="entry name" value="PAS domain"/>
    <property type="match status" value="1"/>
</dbReference>